<comment type="caution">
    <text evidence="2">The sequence shown here is derived from an EMBL/GenBank/DDBJ whole genome shotgun (WGS) entry which is preliminary data.</text>
</comment>
<keyword evidence="1" id="KW-0812">Transmembrane</keyword>
<organism evidence="2 3">
    <name type="scientific">Actinidia rufa</name>
    <dbReference type="NCBI Taxonomy" id="165716"/>
    <lineage>
        <taxon>Eukaryota</taxon>
        <taxon>Viridiplantae</taxon>
        <taxon>Streptophyta</taxon>
        <taxon>Embryophyta</taxon>
        <taxon>Tracheophyta</taxon>
        <taxon>Spermatophyta</taxon>
        <taxon>Magnoliopsida</taxon>
        <taxon>eudicotyledons</taxon>
        <taxon>Gunneridae</taxon>
        <taxon>Pentapetalae</taxon>
        <taxon>asterids</taxon>
        <taxon>Ericales</taxon>
        <taxon>Actinidiaceae</taxon>
        <taxon>Actinidia</taxon>
    </lineage>
</organism>
<keyword evidence="1" id="KW-0472">Membrane</keyword>
<dbReference type="Pfam" id="PF24046">
    <property type="entry name" value="At4g08330"/>
    <property type="match status" value="1"/>
</dbReference>
<reference evidence="2 3" key="1">
    <citation type="submission" date="2019-07" db="EMBL/GenBank/DDBJ databases">
        <title>De Novo Assembly of kiwifruit Actinidia rufa.</title>
        <authorList>
            <person name="Sugita-Konishi S."/>
            <person name="Sato K."/>
            <person name="Mori E."/>
            <person name="Abe Y."/>
            <person name="Kisaki G."/>
            <person name="Hamano K."/>
            <person name="Suezawa K."/>
            <person name="Otani M."/>
            <person name="Fukuda T."/>
            <person name="Manabe T."/>
            <person name="Gomi K."/>
            <person name="Tabuchi M."/>
            <person name="Akimitsu K."/>
            <person name="Kataoka I."/>
        </authorList>
    </citation>
    <scope>NUCLEOTIDE SEQUENCE [LARGE SCALE GENOMIC DNA]</scope>
    <source>
        <strain evidence="3">cv. Fuchu</strain>
    </source>
</reference>
<feature type="transmembrane region" description="Helical" evidence="1">
    <location>
        <begin position="120"/>
        <end position="144"/>
    </location>
</feature>
<dbReference type="PANTHER" id="PTHR33674">
    <property type="entry name" value="METHIONINE-S-OXIDE REDUCTASE"/>
    <property type="match status" value="1"/>
</dbReference>
<dbReference type="Proteomes" id="UP000585474">
    <property type="component" value="Unassembled WGS sequence"/>
</dbReference>
<proteinExistence type="predicted"/>
<accession>A0A7J0ER57</accession>
<evidence type="ECO:0000313" key="2">
    <source>
        <dbReference type="EMBL" id="GFY88057.1"/>
    </source>
</evidence>
<evidence type="ECO:0000313" key="3">
    <source>
        <dbReference type="Proteomes" id="UP000585474"/>
    </source>
</evidence>
<keyword evidence="3" id="KW-1185">Reference proteome</keyword>
<evidence type="ECO:0000256" key="1">
    <source>
        <dbReference type="SAM" id="Phobius"/>
    </source>
</evidence>
<sequence>MASIYSCTECGSNLNLYTVYLFAGFLLRSRQQGHTLVRRRRLHQVQVREREQKIRPFFETLDYWGIQRKRTKIKCHSCGRLVGYVYTMTALLSLIALGNFTLALARSSLGLPVAGCNSFWIAAAVGCSSFWIAVGAGCNSFWIVTTVDADVFSQNPSQTL</sequence>
<name>A0A7J0ER57_9ERIC</name>
<feature type="transmembrane region" description="Helical" evidence="1">
    <location>
        <begin position="78"/>
        <end position="100"/>
    </location>
</feature>
<keyword evidence="1" id="KW-1133">Transmembrane helix</keyword>
<protein>
    <submittedName>
        <fullName evidence="2">Uncharacterized protein</fullName>
    </submittedName>
</protein>
<dbReference type="EMBL" id="BJWL01000005">
    <property type="protein sequence ID" value="GFY88057.1"/>
    <property type="molecule type" value="Genomic_DNA"/>
</dbReference>
<dbReference type="InterPro" id="IPR045282">
    <property type="entry name" value="At4g08330-like"/>
</dbReference>
<gene>
    <name evidence="2" type="ORF">Acr_05g0016960</name>
</gene>
<dbReference type="AlphaFoldDB" id="A0A7J0ER57"/>
<dbReference type="PANTHER" id="PTHR33674:SF5">
    <property type="entry name" value="METHIONINE-S-OXIDE REDUCTASE"/>
    <property type="match status" value="1"/>
</dbReference>